<evidence type="ECO:0000313" key="5">
    <source>
        <dbReference type="EMBL" id="TWH16102.1"/>
    </source>
</evidence>
<dbReference type="GO" id="GO:0003677">
    <property type="term" value="F:DNA binding"/>
    <property type="evidence" value="ECO:0007669"/>
    <property type="project" value="UniProtKB-KW"/>
</dbReference>
<feature type="domain" description="HTH marR-type" evidence="4">
    <location>
        <begin position="13"/>
        <end position="148"/>
    </location>
</feature>
<dbReference type="PROSITE" id="PS50995">
    <property type="entry name" value="HTH_MARR_2"/>
    <property type="match status" value="1"/>
</dbReference>
<keyword evidence="3" id="KW-0804">Transcription</keyword>
<evidence type="ECO:0000313" key="6">
    <source>
        <dbReference type="Proteomes" id="UP000317573"/>
    </source>
</evidence>
<evidence type="ECO:0000256" key="2">
    <source>
        <dbReference type="ARBA" id="ARBA00023125"/>
    </source>
</evidence>
<evidence type="ECO:0000256" key="1">
    <source>
        <dbReference type="ARBA" id="ARBA00023015"/>
    </source>
</evidence>
<dbReference type="InterPro" id="IPR023187">
    <property type="entry name" value="Tscrpt_reg_MarR-type_CS"/>
</dbReference>
<dbReference type="PROSITE" id="PS01117">
    <property type="entry name" value="HTH_MARR_1"/>
    <property type="match status" value="1"/>
</dbReference>
<sequence>MNQHDRKGDYPTPPDMASAPGHILRRLNQAYQAAWLAHVDTTITGPQLAVLMAIRSYPGVEQGMVGASISLDRSTMAGIVTRLEDRGLIRRVRSIDDGRKRLLHLTDEGNKTVSTVLVRSQDLTNMLMESFGTLGQGVIVPVLDSLARQWEVVADLRDDAESGVLSAHGQAQ</sequence>
<dbReference type="RefSeq" id="WP_145692166.1">
    <property type="nucleotide sequence ID" value="NZ_VLJT01000027.1"/>
</dbReference>
<dbReference type="Proteomes" id="UP000317573">
    <property type="component" value="Unassembled WGS sequence"/>
</dbReference>
<dbReference type="InterPro" id="IPR036388">
    <property type="entry name" value="WH-like_DNA-bd_sf"/>
</dbReference>
<dbReference type="SMART" id="SM00347">
    <property type="entry name" value="HTH_MARR"/>
    <property type="match status" value="1"/>
</dbReference>
<dbReference type="InterPro" id="IPR000835">
    <property type="entry name" value="HTH_MarR-typ"/>
</dbReference>
<proteinExistence type="predicted"/>
<dbReference type="GO" id="GO:0006950">
    <property type="term" value="P:response to stress"/>
    <property type="evidence" value="ECO:0007669"/>
    <property type="project" value="TreeGrafter"/>
</dbReference>
<accession>A0A562E264</accession>
<reference evidence="5 6" key="1">
    <citation type="submission" date="2019-07" db="EMBL/GenBank/DDBJ databases">
        <title>Genome sequencing of lignin-degrading bacterial isolates.</title>
        <authorList>
            <person name="Gladden J."/>
        </authorList>
    </citation>
    <scope>NUCLEOTIDE SEQUENCE [LARGE SCALE GENOMIC DNA]</scope>
    <source>
        <strain evidence="5 6">J45</strain>
    </source>
</reference>
<dbReference type="Gene3D" id="1.10.10.10">
    <property type="entry name" value="Winged helix-like DNA-binding domain superfamily/Winged helix DNA-binding domain"/>
    <property type="match status" value="1"/>
</dbReference>
<organism evidence="5 6">
    <name type="scientific">Rhodococcus rhodochrous J45</name>
    <dbReference type="NCBI Taxonomy" id="935266"/>
    <lineage>
        <taxon>Bacteria</taxon>
        <taxon>Bacillati</taxon>
        <taxon>Actinomycetota</taxon>
        <taxon>Actinomycetes</taxon>
        <taxon>Mycobacteriales</taxon>
        <taxon>Nocardiaceae</taxon>
        <taxon>Rhodococcus</taxon>
    </lineage>
</organism>
<dbReference type="Pfam" id="PF01047">
    <property type="entry name" value="MarR"/>
    <property type="match status" value="1"/>
</dbReference>
<dbReference type="SUPFAM" id="SSF46785">
    <property type="entry name" value="Winged helix' DNA-binding domain"/>
    <property type="match status" value="1"/>
</dbReference>
<keyword evidence="1" id="KW-0805">Transcription regulation</keyword>
<dbReference type="GO" id="GO:0003700">
    <property type="term" value="F:DNA-binding transcription factor activity"/>
    <property type="evidence" value="ECO:0007669"/>
    <property type="project" value="InterPro"/>
</dbReference>
<comment type="caution">
    <text evidence="5">The sequence shown here is derived from an EMBL/GenBank/DDBJ whole genome shotgun (WGS) entry which is preliminary data.</text>
</comment>
<dbReference type="EMBL" id="VLJT01000027">
    <property type="protein sequence ID" value="TWH16102.1"/>
    <property type="molecule type" value="Genomic_DNA"/>
</dbReference>
<dbReference type="PANTHER" id="PTHR33164">
    <property type="entry name" value="TRANSCRIPTIONAL REGULATOR, MARR FAMILY"/>
    <property type="match status" value="1"/>
</dbReference>
<gene>
    <name evidence="5" type="ORF">L618_002900000380</name>
</gene>
<dbReference type="PANTHER" id="PTHR33164:SF95">
    <property type="entry name" value="TRANSCRIPTIONAL REGULATOR"/>
    <property type="match status" value="1"/>
</dbReference>
<protein>
    <submittedName>
        <fullName evidence="5">DNA-binding MarR family transcriptional regulator</fullName>
    </submittedName>
</protein>
<evidence type="ECO:0000259" key="4">
    <source>
        <dbReference type="PROSITE" id="PS50995"/>
    </source>
</evidence>
<dbReference type="AlphaFoldDB" id="A0A562E264"/>
<dbReference type="InterPro" id="IPR039422">
    <property type="entry name" value="MarR/SlyA-like"/>
</dbReference>
<name>A0A562E264_RHORH</name>
<keyword evidence="2 5" id="KW-0238">DNA-binding</keyword>
<evidence type="ECO:0000256" key="3">
    <source>
        <dbReference type="ARBA" id="ARBA00023163"/>
    </source>
</evidence>
<dbReference type="InterPro" id="IPR036390">
    <property type="entry name" value="WH_DNA-bd_sf"/>
</dbReference>